<reference evidence="2" key="1">
    <citation type="journal article" date="2019" name="Int. J. Syst. Evol. Microbiol.">
        <title>The Global Catalogue of Microorganisms (GCM) 10K type strain sequencing project: providing services to taxonomists for standard genome sequencing and annotation.</title>
        <authorList>
            <consortium name="The Broad Institute Genomics Platform"/>
            <consortium name="The Broad Institute Genome Sequencing Center for Infectious Disease"/>
            <person name="Wu L."/>
            <person name="Ma J."/>
        </authorList>
    </citation>
    <scope>NUCLEOTIDE SEQUENCE [LARGE SCALE GENOMIC DNA]</scope>
    <source>
        <strain evidence="2">CCM 7491</strain>
    </source>
</reference>
<accession>A0ABV7NM45</accession>
<dbReference type="RefSeq" id="WP_380797605.1">
    <property type="nucleotide sequence ID" value="NZ_JBHRVU010000004.1"/>
</dbReference>
<protein>
    <submittedName>
        <fullName evidence="1">Uncharacterized protein</fullName>
    </submittedName>
</protein>
<comment type="caution">
    <text evidence="1">The sequence shown here is derived from an EMBL/GenBank/DDBJ whole genome shotgun (WGS) entry which is preliminary data.</text>
</comment>
<keyword evidence="2" id="KW-1185">Reference proteome</keyword>
<dbReference type="EMBL" id="JBHRVU010000004">
    <property type="protein sequence ID" value="MFC3443231.1"/>
    <property type="molecule type" value="Genomic_DNA"/>
</dbReference>
<organism evidence="1 2">
    <name type="scientific">Sphingobium rhizovicinum</name>
    <dbReference type="NCBI Taxonomy" id="432308"/>
    <lineage>
        <taxon>Bacteria</taxon>
        <taxon>Pseudomonadati</taxon>
        <taxon>Pseudomonadota</taxon>
        <taxon>Alphaproteobacteria</taxon>
        <taxon>Sphingomonadales</taxon>
        <taxon>Sphingomonadaceae</taxon>
        <taxon>Sphingobium</taxon>
    </lineage>
</organism>
<evidence type="ECO:0000313" key="1">
    <source>
        <dbReference type="EMBL" id="MFC3443231.1"/>
    </source>
</evidence>
<dbReference type="Proteomes" id="UP001595681">
    <property type="component" value="Unassembled WGS sequence"/>
</dbReference>
<evidence type="ECO:0000313" key="2">
    <source>
        <dbReference type="Proteomes" id="UP001595681"/>
    </source>
</evidence>
<proteinExistence type="predicted"/>
<gene>
    <name evidence="1" type="ORF">ACFOKF_18900</name>
</gene>
<sequence>MSAIQTCPSILRSAAKGATRSGRRIERAAPALVGAALAQGE</sequence>
<name>A0ABV7NM45_9SPHN</name>